<dbReference type="Proteomes" id="UP000326924">
    <property type="component" value="Unassembled WGS sequence"/>
</dbReference>
<feature type="compositionally biased region" description="Polar residues" evidence="1">
    <location>
        <begin position="626"/>
        <end position="646"/>
    </location>
</feature>
<name>A0A5J5EF98_9PEZI</name>
<sequence length="821" mass="91208">MSHFKFGPNNFSGDDEEEDYESEEDEDGESGEDEDNDAELASLVPQAYQTTKGNHAEQKEAVVDEDYDYDSEEDEDDALEREVSWRFWESLMKQSASSPKVVGNERRTLDTTNISPRKPAMSTGAVESTSDGSLTDSNREPDAQSIRMREKVLHQLQFLKFTGDRDTKPSTVDWFLQLVAEYVGLGGGVGVSQDNRLINTVLENLSREPWGGKDRAYRWAISWIGSQSGQSIYTAGSYNGVINFGTGKNMYKPPSTVPVHQHYPFSWIEFVDAFMDEFNPERREASRFRKNAFDRGRQESSIFRGEESHRRSKDTMRESSKDNNILQIASAFRYRSQDFGQFEKDSEKGLALEKRVALLEKHIHFFLPPSPAFRLEDVGTSSDSVPTSVLVATLEVSDAAARGDFIPTGPFSFSVLTASTPSSDALQDTSNHTASESDWQASLKRSRDKPVNELALKTPDFKATEVASPQKISLQTQACRLLNDCSTEPEPTIVTAGTPLHAESVALKKSDETAKWQKEAQNQQALATKWQLACKIPDCNLPNLATLDVDLEDIRPLSVNAGATDWQQNAKDWTSLVTKWRNRYNTIQKLVRKIPTYKPTKICPAGPTPSSLLARTNSDNTPIILTVDTPQDSTRAPQRDPTSTQLLADEDCVSTSRSCPGSAASEDPIPAGPFSSAVLTAPLRNALQAKIPNLAGLNGEVQLKADTSNHTAPESDREASLKPTTRSLTSWPRRLLAARRSKFLRRRRSACRCKLVCGMIAASSRNQPLHFTRKTMVRSLLTSAPQNFAVLLARTQPTAAVERASFSLKNYLPLPKMLLGY</sequence>
<protein>
    <submittedName>
        <fullName evidence="2">Uncharacterized protein</fullName>
    </submittedName>
</protein>
<dbReference type="InParanoid" id="A0A5J5EF98"/>
<feature type="compositionally biased region" description="Acidic residues" evidence="1">
    <location>
        <begin position="63"/>
        <end position="76"/>
    </location>
</feature>
<feature type="region of interest" description="Disordered" evidence="1">
    <location>
        <begin position="97"/>
        <end position="144"/>
    </location>
</feature>
<evidence type="ECO:0000313" key="3">
    <source>
        <dbReference type="Proteomes" id="UP000326924"/>
    </source>
</evidence>
<gene>
    <name evidence="2" type="ORF">FN846DRAFT_895567</name>
</gene>
<feature type="compositionally biased region" description="Polar residues" evidence="1">
    <location>
        <begin position="125"/>
        <end position="136"/>
    </location>
</feature>
<proteinExistence type="predicted"/>
<comment type="caution">
    <text evidence="2">The sequence shown here is derived from an EMBL/GenBank/DDBJ whole genome shotgun (WGS) entry which is preliminary data.</text>
</comment>
<keyword evidence="3" id="KW-1185">Reference proteome</keyword>
<dbReference type="EMBL" id="VXIS01000390">
    <property type="protein sequence ID" value="KAA8893911.1"/>
    <property type="molecule type" value="Genomic_DNA"/>
</dbReference>
<accession>A0A5J5EF98</accession>
<feature type="compositionally biased region" description="Polar residues" evidence="1">
    <location>
        <begin position="422"/>
        <end position="440"/>
    </location>
</feature>
<dbReference type="AlphaFoldDB" id="A0A5J5EF98"/>
<feature type="region of interest" description="Disordered" evidence="1">
    <location>
        <begin position="1"/>
        <end position="76"/>
    </location>
</feature>
<feature type="region of interest" description="Disordered" evidence="1">
    <location>
        <begin position="626"/>
        <end position="651"/>
    </location>
</feature>
<feature type="region of interest" description="Disordered" evidence="1">
    <location>
        <begin position="422"/>
        <end position="449"/>
    </location>
</feature>
<dbReference type="OrthoDB" id="5509063at2759"/>
<feature type="compositionally biased region" description="Acidic residues" evidence="1">
    <location>
        <begin position="13"/>
        <end position="38"/>
    </location>
</feature>
<feature type="region of interest" description="Disordered" evidence="1">
    <location>
        <begin position="299"/>
        <end position="320"/>
    </location>
</feature>
<reference evidence="2 3" key="1">
    <citation type="submission" date="2019-09" db="EMBL/GenBank/DDBJ databases">
        <title>Draft genome of the ectomycorrhizal ascomycete Sphaerosporella brunnea.</title>
        <authorList>
            <consortium name="DOE Joint Genome Institute"/>
            <person name="Benucci G.M."/>
            <person name="Marozzi G."/>
            <person name="Antonielli L."/>
            <person name="Sanchez S."/>
            <person name="Marco P."/>
            <person name="Wang X."/>
            <person name="Falini L.B."/>
            <person name="Barry K."/>
            <person name="Haridas S."/>
            <person name="Lipzen A."/>
            <person name="Labutti K."/>
            <person name="Grigoriev I.V."/>
            <person name="Murat C."/>
            <person name="Martin F."/>
            <person name="Albertini E."/>
            <person name="Donnini D."/>
            <person name="Bonito G."/>
        </authorList>
    </citation>
    <scope>NUCLEOTIDE SEQUENCE [LARGE SCALE GENOMIC DNA]</scope>
    <source>
        <strain evidence="2 3">Sb_GMNB300</strain>
    </source>
</reference>
<evidence type="ECO:0000256" key="1">
    <source>
        <dbReference type="SAM" id="MobiDB-lite"/>
    </source>
</evidence>
<organism evidence="2 3">
    <name type="scientific">Sphaerosporella brunnea</name>
    <dbReference type="NCBI Taxonomy" id="1250544"/>
    <lineage>
        <taxon>Eukaryota</taxon>
        <taxon>Fungi</taxon>
        <taxon>Dikarya</taxon>
        <taxon>Ascomycota</taxon>
        <taxon>Pezizomycotina</taxon>
        <taxon>Pezizomycetes</taxon>
        <taxon>Pezizales</taxon>
        <taxon>Pyronemataceae</taxon>
        <taxon>Sphaerosporella</taxon>
    </lineage>
</organism>
<evidence type="ECO:0000313" key="2">
    <source>
        <dbReference type="EMBL" id="KAA8893911.1"/>
    </source>
</evidence>
<feature type="region of interest" description="Disordered" evidence="1">
    <location>
        <begin position="707"/>
        <end position="726"/>
    </location>
</feature>